<dbReference type="PANTHER" id="PTHR12510:SF4">
    <property type="entry name" value="GAMMA-GLUTAMYLAMINECYCLOTRANSFERASE"/>
    <property type="match status" value="1"/>
</dbReference>
<dbReference type="InterPro" id="IPR009288">
    <property type="entry name" value="AIG2-like_dom"/>
</dbReference>
<organism evidence="5 6">
    <name type="scientific">Sinorhizobium mexicanum</name>
    <dbReference type="NCBI Taxonomy" id="375549"/>
    <lineage>
        <taxon>Bacteria</taxon>
        <taxon>Pseudomonadati</taxon>
        <taxon>Pseudomonadota</taxon>
        <taxon>Alphaproteobacteria</taxon>
        <taxon>Hyphomicrobiales</taxon>
        <taxon>Rhizobiaceae</taxon>
        <taxon>Sinorhizobium/Ensifer group</taxon>
        <taxon>Sinorhizobium</taxon>
    </lineage>
</organism>
<keyword evidence="5" id="KW-0808">Transferase</keyword>
<dbReference type="Gene3D" id="3.10.490.10">
    <property type="entry name" value="Gamma-glutamyl cyclotransferase-like"/>
    <property type="match status" value="1"/>
</dbReference>
<evidence type="ECO:0000313" key="5">
    <source>
        <dbReference type="EMBL" id="QLL62469.1"/>
    </source>
</evidence>
<proteinExistence type="inferred from homology"/>
<dbReference type="PANTHER" id="PTHR12510">
    <property type="entry name" value="TROPONIN C-AKIN-1 PROTEIN"/>
    <property type="match status" value="1"/>
</dbReference>
<dbReference type="AlphaFoldDB" id="A0A859QSM0"/>
<dbReference type="CDD" id="cd06661">
    <property type="entry name" value="GGCT_like"/>
    <property type="match status" value="1"/>
</dbReference>
<dbReference type="KEGG" id="emx:FKV68_13995"/>
<protein>
    <recommendedName>
        <fullName evidence="3">Gamma-glutamylcyclotransferase family protein</fullName>
    </recommendedName>
</protein>
<evidence type="ECO:0000313" key="6">
    <source>
        <dbReference type="Proteomes" id="UP000510721"/>
    </source>
</evidence>
<name>A0A859QSM0_9HYPH</name>
<evidence type="ECO:0000256" key="1">
    <source>
        <dbReference type="ARBA" id="ARBA00008861"/>
    </source>
</evidence>
<dbReference type="Pfam" id="PF06094">
    <property type="entry name" value="GGACT"/>
    <property type="match status" value="1"/>
</dbReference>
<keyword evidence="6" id="KW-1185">Reference proteome</keyword>
<accession>A0A859QSM0</accession>
<evidence type="ECO:0000256" key="3">
    <source>
        <dbReference type="RuleBase" id="RU367036"/>
    </source>
</evidence>
<evidence type="ECO:0000259" key="4">
    <source>
        <dbReference type="Pfam" id="PF06094"/>
    </source>
</evidence>
<comment type="similarity">
    <text evidence="1 3">Belongs to the gamma-glutamylcyclotransferase family.</text>
</comment>
<dbReference type="RefSeq" id="WP_180938367.1">
    <property type="nucleotide sequence ID" value="NZ_CP041238.1"/>
</dbReference>
<dbReference type="SUPFAM" id="SSF110857">
    <property type="entry name" value="Gamma-glutamyl cyclotransferase-like"/>
    <property type="match status" value="1"/>
</dbReference>
<feature type="active site" description="Proton acceptor" evidence="2">
    <location>
        <position position="81"/>
    </location>
</feature>
<sequence length="138" mass="15763">MSETILVFVFGTLKKGFPLHRRGLARARFLGSYRTARKYPMLIAGPWFAPMMLDEPGHGLHVTGELYLVDSVILARLDRLEAVGRPGNLRRLIRITPERFGPSCDAFAYLKSRFLASPAHTGYLASYDDRRFVPPWRR</sequence>
<feature type="domain" description="Gamma-glutamylcyclotransferase AIG2-like" evidence="4">
    <location>
        <begin position="7"/>
        <end position="112"/>
    </location>
</feature>
<dbReference type="EMBL" id="CP041238">
    <property type="protein sequence ID" value="QLL62469.1"/>
    <property type="molecule type" value="Genomic_DNA"/>
</dbReference>
<reference evidence="5 6" key="1">
    <citation type="submission" date="2019-06" db="EMBL/GenBank/DDBJ databases">
        <title>Complete genome sequence of Ensifer mexicanus ITTG R7 isolated from nodules of Acacia angustissima (Mill.) Kuntze.</title>
        <authorList>
            <person name="Rincon-Rosales R."/>
            <person name="Rogel M.A."/>
            <person name="Guerrero G."/>
            <person name="Rincon-Molina C.I."/>
            <person name="Lopez-Lopez A."/>
            <person name="Martinez-Romero E."/>
        </authorList>
    </citation>
    <scope>NUCLEOTIDE SEQUENCE [LARGE SCALE GENOMIC DNA]</scope>
    <source>
        <strain evidence="5 6">ITTG R7</strain>
    </source>
</reference>
<evidence type="ECO:0000256" key="2">
    <source>
        <dbReference type="PIRSR" id="PIRSR639126-1"/>
    </source>
</evidence>
<dbReference type="Proteomes" id="UP000510721">
    <property type="component" value="Chromosome"/>
</dbReference>
<dbReference type="GO" id="GO:0016740">
    <property type="term" value="F:transferase activity"/>
    <property type="evidence" value="ECO:0007669"/>
    <property type="project" value="UniProtKB-KW"/>
</dbReference>
<dbReference type="InterPro" id="IPR039126">
    <property type="entry name" value="GGACT"/>
</dbReference>
<dbReference type="GO" id="GO:0005829">
    <property type="term" value="C:cytosol"/>
    <property type="evidence" value="ECO:0007669"/>
    <property type="project" value="TreeGrafter"/>
</dbReference>
<dbReference type="InterPro" id="IPR036568">
    <property type="entry name" value="GGCT-like_sf"/>
</dbReference>
<dbReference type="InterPro" id="IPR013024">
    <property type="entry name" value="GGCT-like"/>
</dbReference>
<gene>
    <name evidence="5" type="ORF">FKV68_13995</name>
</gene>
<dbReference type="GO" id="GO:0061929">
    <property type="term" value="F:gamma-glutamylaminecyclotransferase activity"/>
    <property type="evidence" value="ECO:0007669"/>
    <property type="project" value="InterPro"/>
</dbReference>